<proteinExistence type="inferred from homology"/>
<evidence type="ECO:0000256" key="4">
    <source>
        <dbReference type="ARBA" id="ARBA00023002"/>
    </source>
</evidence>
<dbReference type="EMBL" id="JACBAF010002038">
    <property type="protein sequence ID" value="KAF7169430.1"/>
    <property type="molecule type" value="Genomic_DNA"/>
</dbReference>
<dbReference type="Proteomes" id="UP000662466">
    <property type="component" value="Unassembled WGS sequence"/>
</dbReference>
<accession>A0A8H6V0G8</accession>
<dbReference type="PANTHER" id="PTHR42973">
    <property type="entry name" value="BINDING OXIDOREDUCTASE, PUTATIVE (AFU_ORTHOLOGUE AFUA_1G17690)-RELATED"/>
    <property type="match status" value="1"/>
</dbReference>
<dbReference type="InterPro" id="IPR006094">
    <property type="entry name" value="Oxid_FAD_bind_N"/>
</dbReference>
<feature type="chain" id="PRO_5035102199" description="FAD-binding PCMH-type domain-containing protein" evidence="5">
    <location>
        <begin position="21"/>
        <end position="485"/>
    </location>
</feature>
<name>A0A8H6V0G8_9EURO</name>
<keyword evidence="3" id="KW-0274">FAD</keyword>
<reference evidence="8" key="1">
    <citation type="submission" date="2020-06" db="EMBL/GenBank/DDBJ databases">
        <title>Draft genome sequences of strains closely related to Aspergillus parafelis and Aspergillus hiratsukae.</title>
        <authorList>
            <person name="Dos Santos R.A.C."/>
            <person name="Rivero-Menendez O."/>
            <person name="Steenwyk J.L."/>
            <person name="Mead M.E."/>
            <person name="Goldman G.H."/>
            <person name="Alastruey-Izquierdo A."/>
            <person name="Rokas A."/>
        </authorList>
    </citation>
    <scope>NUCLEOTIDE SEQUENCE</scope>
    <source>
        <strain evidence="7">CNM-CM5793</strain>
        <strain evidence="8">CNM-CM6106</strain>
    </source>
</reference>
<feature type="signal peptide" evidence="5">
    <location>
        <begin position="1"/>
        <end position="20"/>
    </location>
</feature>
<dbReference type="SUPFAM" id="SSF56176">
    <property type="entry name" value="FAD-binding/transporter-associated domain-like"/>
    <property type="match status" value="1"/>
</dbReference>
<organism evidence="8 10">
    <name type="scientific">Aspergillus hiratsukae</name>
    <dbReference type="NCBI Taxonomy" id="1194566"/>
    <lineage>
        <taxon>Eukaryota</taxon>
        <taxon>Fungi</taxon>
        <taxon>Dikarya</taxon>
        <taxon>Ascomycota</taxon>
        <taxon>Pezizomycotina</taxon>
        <taxon>Eurotiomycetes</taxon>
        <taxon>Eurotiomycetidae</taxon>
        <taxon>Eurotiales</taxon>
        <taxon>Aspergillaceae</taxon>
        <taxon>Aspergillus</taxon>
        <taxon>Aspergillus subgen. Fumigati</taxon>
    </lineage>
</organism>
<evidence type="ECO:0000313" key="8">
    <source>
        <dbReference type="EMBL" id="KAF7169430.1"/>
    </source>
</evidence>
<dbReference type="InterPro" id="IPR012951">
    <property type="entry name" value="BBE"/>
</dbReference>
<comment type="caution">
    <text evidence="8">The sequence shown here is derived from an EMBL/GenBank/DDBJ whole genome shotgun (WGS) entry which is preliminary data.</text>
</comment>
<dbReference type="AlphaFoldDB" id="A0A8H6V0G8"/>
<dbReference type="InterPro" id="IPR016169">
    <property type="entry name" value="FAD-bd_PCMH_sub2"/>
</dbReference>
<keyword evidence="9" id="KW-1185">Reference proteome</keyword>
<dbReference type="InterPro" id="IPR016166">
    <property type="entry name" value="FAD-bd_PCMH"/>
</dbReference>
<gene>
    <name evidence="7" type="ORF">CNMCM5793_006444</name>
    <name evidence="8" type="ORF">CNMCM6106_004335</name>
</gene>
<evidence type="ECO:0000313" key="9">
    <source>
        <dbReference type="Proteomes" id="UP000630445"/>
    </source>
</evidence>
<evidence type="ECO:0000259" key="6">
    <source>
        <dbReference type="PROSITE" id="PS51387"/>
    </source>
</evidence>
<evidence type="ECO:0000313" key="7">
    <source>
        <dbReference type="EMBL" id="KAF7117462.1"/>
    </source>
</evidence>
<dbReference type="Pfam" id="PF01565">
    <property type="entry name" value="FAD_binding_4"/>
    <property type="match status" value="1"/>
</dbReference>
<dbReference type="Proteomes" id="UP000630445">
    <property type="component" value="Unassembled WGS sequence"/>
</dbReference>
<evidence type="ECO:0000256" key="3">
    <source>
        <dbReference type="ARBA" id="ARBA00022827"/>
    </source>
</evidence>
<dbReference type="GO" id="GO:0016491">
    <property type="term" value="F:oxidoreductase activity"/>
    <property type="evidence" value="ECO:0007669"/>
    <property type="project" value="UniProtKB-KW"/>
</dbReference>
<dbReference type="Gene3D" id="3.30.465.10">
    <property type="match status" value="1"/>
</dbReference>
<comment type="similarity">
    <text evidence="1">Belongs to the oxygen-dependent FAD-linked oxidoreductase family.</text>
</comment>
<dbReference type="PANTHER" id="PTHR42973:SF22">
    <property type="entry name" value="FAD-BINDING PCMH-TYPE DOMAIN-CONTAINING PROTEIN-RELATED"/>
    <property type="match status" value="1"/>
</dbReference>
<feature type="domain" description="FAD-binding PCMH-type" evidence="6">
    <location>
        <begin position="56"/>
        <end position="228"/>
    </location>
</feature>
<dbReference type="InterPro" id="IPR036318">
    <property type="entry name" value="FAD-bd_PCMH-like_sf"/>
</dbReference>
<dbReference type="OrthoDB" id="2151789at2759"/>
<keyword evidence="2" id="KW-0285">Flavoprotein</keyword>
<evidence type="ECO:0000256" key="1">
    <source>
        <dbReference type="ARBA" id="ARBA00005466"/>
    </source>
</evidence>
<keyword evidence="5" id="KW-0732">Signal</keyword>
<evidence type="ECO:0000313" key="10">
    <source>
        <dbReference type="Proteomes" id="UP000662466"/>
    </source>
</evidence>
<dbReference type="EMBL" id="JACBAD010002089">
    <property type="protein sequence ID" value="KAF7117462.1"/>
    <property type="molecule type" value="Genomic_DNA"/>
</dbReference>
<evidence type="ECO:0000256" key="2">
    <source>
        <dbReference type="ARBA" id="ARBA00022630"/>
    </source>
</evidence>
<dbReference type="PROSITE" id="PS51387">
    <property type="entry name" value="FAD_PCMH"/>
    <property type="match status" value="1"/>
</dbReference>
<dbReference type="InterPro" id="IPR050416">
    <property type="entry name" value="FAD-linked_Oxidoreductase"/>
</dbReference>
<dbReference type="Pfam" id="PF08031">
    <property type="entry name" value="BBE"/>
    <property type="match status" value="1"/>
</dbReference>
<sequence>MYWSILRLLAAALPIAASVANSSCQLIESRIPGRISYPGTTTYNSSISSYYGGEERALSPSCIFRPTNTFEVSQFVKLMTSGNQSKFAVRGGGHTLWTGAANIQPGITVDMRLMNQLALSEDETIASIGGGAVWDHIYPQLVPLNLTVMGGRVPGIGIGGFATGGGITFSSREHGFSCDNVHGYEVVLGSGQVIYANQSSHPDLWLALKGGSNNFGIITRFDVATIPQGKMWYSLLNYNYTDGSLWTHAQAFSDFMKPENYDGAAMMGVFLDYVGGQLLLSDAMWYTKEVEAPAVYDAFTVIPNLGGVAELTTVDDVVEQFGANIPSNVQRGFQLTFSFNNPNATVYMELIKIWEKGLSKVANVEGIFVEFLFQPHPVTNGTNMFGLTPGKTDEVMVDMTTAYTNQADDALVQSVITDIVNQQRALLKQEGYLMDFIYLNYADISQPVLQSWGAANVAKLQAVSKQYDPEGVFQKQVPGGFKIPM</sequence>
<keyword evidence="4" id="KW-0560">Oxidoreductase</keyword>
<dbReference type="GO" id="GO:0071949">
    <property type="term" value="F:FAD binding"/>
    <property type="evidence" value="ECO:0007669"/>
    <property type="project" value="InterPro"/>
</dbReference>
<evidence type="ECO:0000256" key="5">
    <source>
        <dbReference type="SAM" id="SignalP"/>
    </source>
</evidence>
<protein>
    <recommendedName>
        <fullName evidence="6">FAD-binding PCMH-type domain-containing protein</fullName>
    </recommendedName>
</protein>